<keyword evidence="4" id="KW-1185">Reference proteome</keyword>
<evidence type="ECO:0000256" key="1">
    <source>
        <dbReference type="SAM" id="Phobius"/>
    </source>
</evidence>
<name>A0ABS2UIR1_9LEPT</name>
<proteinExistence type="predicted"/>
<dbReference type="PANTHER" id="PTHR35812">
    <property type="entry name" value="LIPOPROTEIN"/>
    <property type="match status" value="1"/>
</dbReference>
<dbReference type="Proteomes" id="UP000724686">
    <property type="component" value="Unassembled WGS sequence"/>
</dbReference>
<evidence type="ECO:0000313" key="3">
    <source>
        <dbReference type="EMBL" id="MBM9579608.1"/>
    </source>
</evidence>
<accession>A0ABS2UIR1</accession>
<feature type="domain" description="Lcl C-terminal" evidence="2">
    <location>
        <begin position="65"/>
        <end position="225"/>
    </location>
</feature>
<dbReference type="RefSeq" id="WP_205281544.1">
    <property type="nucleotide sequence ID" value="NZ_JAFFPU010000076.1"/>
</dbReference>
<reference evidence="3 4" key="1">
    <citation type="submission" date="2021-02" db="EMBL/GenBank/DDBJ databases">
        <title>Leptospira ainlahdjerensis sp. nov., Leptospira ainazelensis sp. nov., Leptospira abararensis sp. nov. and Leptospira chreensis sp. nov., four new species isolated from water sources in Algeria.</title>
        <authorList>
            <person name="Amara Korba A."/>
            <person name="Kainiu M."/>
            <person name="Vincent A.T."/>
            <person name="Mariet J.-F."/>
            <person name="Veyrier F.J."/>
            <person name="Goarant C."/>
            <person name="Picardeau M."/>
        </authorList>
    </citation>
    <scope>NUCLEOTIDE SEQUENCE [LARGE SCALE GENOMIC DNA]</scope>
    <source>
        <strain evidence="3 4">201903070</strain>
    </source>
</reference>
<dbReference type="Pfam" id="PF07603">
    <property type="entry name" value="Lcl_C"/>
    <property type="match status" value="1"/>
</dbReference>
<organism evidence="3 4">
    <name type="scientific">Leptospira ainlahdjerensis</name>
    <dbReference type="NCBI Taxonomy" id="2810033"/>
    <lineage>
        <taxon>Bacteria</taxon>
        <taxon>Pseudomonadati</taxon>
        <taxon>Spirochaetota</taxon>
        <taxon>Spirochaetia</taxon>
        <taxon>Leptospirales</taxon>
        <taxon>Leptospiraceae</taxon>
        <taxon>Leptospira</taxon>
    </lineage>
</organism>
<keyword evidence="1" id="KW-1133">Transmembrane helix</keyword>
<keyword evidence="1" id="KW-0472">Membrane</keyword>
<feature type="transmembrane region" description="Helical" evidence="1">
    <location>
        <begin position="7"/>
        <end position="30"/>
    </location>
</feature>
<dbReference type="EMBL" id="JAFFPU010000076">
    <property type="protein sequence ID" value="MBM9579608.1"/>
    <property type="molecule type" value="Genomic_DNA"/>
</dbReference>
<gene>
    <name evidence="3" type="ORF">JWG45_20895</name>
</gene>
<comment type="caution">
    <text evidence="3">The sequence shown here is derived from an EMBL/GenBank/DDBJ whole genome shotgun (WGS) entry which is preliminary data.</text>
</comment>
<keyword evidence="1" id="KW-0812">Transmembrane</keyword>
<protein>
    <submittedName>
        <fullName evidence="3">DUF1566 domain-containing protein</fullName>
    </submittedName>
</protein>
<feature type="transmembrane region" description="Helical" evidence="1">
    <location>
        <begin position="42"/>
        <end position="62"/>
    </location>
</feature>
<dbReference type="InterPro" id="IPR011460">
    <property type="entry name" value="Lcl_C"/>
</dbReference>
<dbReference type="PANTHER" id="PTHR35812:SF1">
    <property type="entry name" value="LIPOPROTEIN"/>
    <property type="match status" value="1"/>
</dbReference>
<evidence type="ECO:0000313" key="4">
    <source>
        <dbReference type="Proteomes" id="UP000724686"/>
    </source>
</evidence>
<sequence>MFTFQNLFFRILFYLFLLLSFSGCYLNPYFRDLISPDEEKESPLGLLLVFAGAPMIKGDVIFFPQTGLTWMRCSLGQTFDSSSNACSTISVAPIYCSTLDNQCNGGSSGGVLSSGPAFDACAGFSSSSITGSWRVPTHSELKSIVSCSNGTDLKNSSDTQTCGNAFEVPTIRTDWFPGIPTNSPIEFWSSSSDPLNASFAWKVNFSTGATNLTAGKNSSGYLRCVSKSP</sequence>
<evidence type="ECO:0000259" key="2">
    <source>
        <dbReference type="Pfam" id="PF07603"/>
    </source>
</evidence>